<evidence type="ECO:0000313" key="2">
    <source>
        <dbReference type="Proteomes" id="UP001596091"/>
    </source>
</evidence>
<sequence>MIPEFRAAYNRAFRPEKYLRLLENLELEAGTHIGFRVAETPIFLTREMLDEMANAGAELTQRLMSWPEYLTAARKAIPAGYDVAGDSAHPHFLTADFALVEGTDRKLEPKLVEIQAFPSVFGYQALLCHQYREVFGIDRSFGTFLSGLDEDGFWELMGRAVLGKYAPENVVLAEVDPLHQKTLPDFLLTSKRLGIPVVDIATIEPAGRKLYYRDEAGRLTPIHRIYNRAIADEIIVRGIELPFDLTSSWDVEWAGHPNWYFLVSKFSLPWLTATGKVTDARRTIPPAAFVDDFLAGPGLTRLAEAGVPLRAGDDRATVYESLLLKPLFSFAGKGIQFAPTRADLEAIPEAERKNYLVQQRMHFAPTIETPHGRTQAEIRILYIWPDEGNLTPALSLVRLGRGKMMGVDHNRDLEWVGASAAFWR</sequence>
<reference evidence="2" key="1">
    <citation type="journal article" date="2019" name="Int. J. Syst. Evol. Microbiol.">
        <title>The Global Catalogue of Microorganisms (GCM) 10K type strain sequencing project: providing services to taxonomists for standard genome sequencing and annotation.</title>
        <authorList>
            <consortium name="The Broad Institute Genomics Platform"/>
            <consortium name="The Broad Institute Genome Sequencing Center for Infectious Disease"/>
            <person name="Wu L."/>
            <person name="Ma J."/>
        </authorList>
    </citation>
    <scope>NUCLEOTIDE SEQUENCE [LARGE SCALE GENOMIC DNA]</scope>
    <source>
        <strain evidence="2">JCM 4087</strain>
    </source>
</reference>
<evidence type="ECO:0000313" key="1">
    <source>
        <dbReference type="EMBL" id="MFC5861995.1"/>
    </source>
</evidence>
<dbReference type="RefSeq" id="WP_263337949.1">
    <property type="nucleotide sequence ID" value="NZ_JAGSYH010000004.1"/>
</dbReference>
<name>A0ABW1ED84_9BACT</name>
<dbReference type="Proteomes" id="UP001596091">
    <property type="component" value="Unassembled WGS sequence"/>
</dbReference>
<evidence type="ECO:0008006" key="3">
    <source>
        <dbReference type="Google" id="ProtNLM"/>
    </source>
</evidence>
<dbReference type="EMBL" id="JBHSPH010000002">
    <property type="protein sequence ID" value="MFC5861995.1"/>
    <property type="molecule type" value="Genomic_DNA"/>
</dbReference>
<comment type="caution">
    <text evidence="1">The sequence shown here is derived from an EMBL/GenBank/DDBJ whole genome shotgun (WGS) entry which is preliminary data.</text>
</comment>
<keyword evidence="2" id="KW-1185">Reference proteome</keyword>
<organism evidence="1 2">
    <name type="scientific">Acidicapsa dinghuensis</name>
    <dbReference type="NCBI Taxonomy" id="2218256"/>
    <lineage>
        <taxon>Bacteria</taxon>
        <taxon>Pseudomonadati</taxon>
        <taxon>Acidobacteriota</taxon>
        <taxon>Terriglobia</taxon>
        <taxon>Terriglobales</taxon>
        <taxon>Acidobacteriaceae</taxon>
        <taxon>Acidicapsa</taxon>
    </lineage>
</organism>
<gene>
    <name evidence="1" type="ORF">ACFPT7_06800</name>
</gene>
<proteinExistence type="predicted"/>
<protein>
    <recommendedName>
        <fullName evidence="3">Circularly permuted type 2 ATP-grasp protein</fullName>
    </recommendedName>
</protein>
<accession>A0ABW1ED84</accession>